<comment type="catalytic activity">
    <reaction evidence="13">
        <text>L-tyrosyl-[protein] + ATP = O-phospho-L-tyrosyl-[protein] + ADP + H(+)</text>
        <dbReference type="Rhea" id="RHEA:10596"/>
        <dbReference type="Rhea" id="RHEA-COMP:10136"/>
        <dbReference type="Rhea" id="RHEA-COMP:20101"/>
        <dbReference type="ChEBI" id="CHEBI:15378"/>
        <dbReference type="ChEBI" id="CHEBI:30616"/>
        <dbReference type="ChEBI" id="CHEBI:46858"/>
        <dbReference type="ChEBI" id="CHEBI:61978"/>
        <dbReference type="ChEBI" id="CHEBI:456216"/>
    </reaction>
</comment>
<name>A0A0F5QDQ6_9HYPH</name>
<comment type="similarity">
    <text evidence="2">Belongs to the etk/wzc family.</text>
</comment>
<keyword evidence="12" id="KW-0829">Tyrosine-protein kinase</keyword>
<feature type="domain" description="Polysaccharide chain length determinant N-terminal" evidence="15">
    <location>
        <begin position="6"/>
        <end position="94"/>
    </location>
</feature>
<evidence type="ECO:0000256" key="6">
    <source>
        <dbReference type="ARBA" id="ARBA00022692"/>
    </source>
</evidence>
<dbReference type="Gene3D" id="3.40.50.300">
    <property type="entry name" value="P-loop containing nucleotide triphosphate hydrolases"/>
    <property type="match status" value="1"/>
</dbReference>
<accession>A0A0F5QDQ6</accession>
<keyword evidence="6 14" id="KW-0812">Transmembrane</keyword>
<protein>
    <submittedName>
        <fullName evidence="17">Uncharacterized protein</fullName>
    </submittedName>
</protein>
<dbReference type="PATRIC" id="fig|1293439.3.peg.1217"/>
<keyword evidence="5" id="KW-0808">Transferase</keyword>
<dbReference type="RefSeq" id="WP_046140372.1">
    <property type="nucleotide sequence ID" value="NZ_LANJ01000012.1"/>
</dbReference>
<feature type="transmembrane region" description="Helical" evidence="14">
    <location>
        <begin position="21"/>
        <end position="44"/>
    </location>
</feature>
<dbReference type="Proteomes" id="UP000033411">
    <property type="component" value="Unassembled WGS sequence"/>
</dbReference>
<dbReference type="OrthoDB" id="230260at2"/>
<comment type="subcellular location">
    <subcellularLocation>
        <location evidence="1">Cell inner membrane</location>
        <topology evidence="1">Multi-pass membrane protein</topology>
    </subcellularLocation>
</comment>
<organism evidence="17 18">
    <name type="scientific">Devosia epidermidihirudinis</name>
    <dbReference type="NCBI Taxonomy" id="1293439"/>
    <lineage>
        <taxon>Bacteria</taxon>
        <taxon>Pseudomonadati</taxon>
        <taxon>Pseudomonadota</taxon>
        <taxon>Alphaproteobacteria</taxon>
        <taxon>Hyphomicrobiales</taxon>
        <taxon>Devosiaceae</taxon>
        <taxon>Devosia</taxon>
    </lineage>
</organism>
<dbReference type="InterPro" id="IPR027417">
    <property type="entry name" value="P-loop_NTPase"/>
</dbReference>
<evidence type="ECO:0000256" key="4">
    <source>
        <dbReference type="ARBA" id="ARBA00022519"/>
    </source>
</evidence>
<evidence type="ECO:0000256" key="2">
    <source>
        <dbReference type="ARBA" id="ARBA00008883"/>
    </source>
</evidence>
<sequence>MNANAIGVRGIVMVLWRRIRIIVITASSIVLIVGAITLSLAPLYSATALILAEARDNDLLESGIQTDNALRDSARIDNAVEILKSDTLLLNVIASEDLTSDAYFMRPSSLVEHLQSRLEGAPATAHDLEGRALSNLRAAYTIQRRGLTYVIAVRARSPDPDQAARLANTLAQSYISQQHANKVADIQATQVAISDLLSQASTALDASQSRYASLERSQLDLMLRTSPQPFDQAPGLELSAGSRDAPAPIKTQLTLDAARDKFARLQALSDELTAQANLQVDDSRIVSPALVPTTPSFPNKSTTMVLAGLAALGIGIAAAFLYENAFGGITSLTQLQGALQTGTAVSIPRHRGKGGRDRTTSPAFVTAIRRLRAELDPTVPTANQPQGRVVLVCSTKEGEGRTTVALAMARSYAETGHRALLIDADLRAPTLHRRLGLDLQYGLLDFLTEDSVEHKAPFVIGDPASTALVITSSRAALGSTEHLLSGPAFAGLLNAARGAFDAVIIDTPPVNTDIAAVLLARHADAIAFVTRFDQVAQADAAGTVSSLRHAAPPTTVFAAALNHSNKGRQRVRHVTARPPNREQYATTTRDA</sequence>
<keyword evidence="3" id="KW-1003">Cell membrane</keyword>
<dbReference type="SUPFAM" id="SSF52540">
    <property type="entry name" value="P-loop containing nucleoside triphosphate hydrolases"/>
    <property type="match status" value="1"/>
</dbReference>
<feature type="domain" description="AAA" evidence="16">
    <location>
        <begin position="388"/>
        <end position="520"/>
    </location>
</feature>
<evidence type="ECO:0000313" key="18">
    <source>
        <dbReference type="Proteomes" id="UP000033411"/>
    </source>
</evidence>
<dbReference type="Pfam" id="PF02706">
    <property type="entry name" value="Wzz"/>
    <property type="match status" value="1"/>
</dbReference>
<evidence type="ECO:0000256" key="10">
    <source>
        <dbReference type="ARBA" id="ARBA00022989"/>
    </source>
</evidence>
<keyword evidence="10 14" id="KW-1133">Transmembrane helix</keyword>
<evidence type="ECO:0000256" key="1">
    <source>
        <dbReference type="ARBA" id="ARBA00004429"/>
    </source>
</evidence>
<dbReference type="GO" id="GO:0004713">
    <property type="term" value="F:protein tyrosine kinase activity"/>
    <property type="evidence" value="ECO:0007669"/>
    <property type="project" value="TreeGrafter"/>
</dbReference>
<dbReference type="InterPro" id="IPR005702">
    <property type="entry name" value="Wzc-like_C"/>
</dbReference>
<dbReference type="GO" id="GO:0005886">
    <property type="term" value="C:plasma membrane"/>
    <property type="evidence" value="ECO:0007669"/>
    <property type="project" value="UniProtKB-SubCell"/>
</dbReference>
<comment type="caution">
    <text evidence="17">The sequence shown here is derived from an EMBL/GenBank/DDBJ whole genome shotgun (WGS) entry which is preliminary data.</text>
</comment>
<keyword evidence="7" id="KW-0547">Nucleotide-binding</keyword>
<dbReference type="InterPro" id="IPR003856">
    <property type="entry name" value="LPS_length_determ_N"/>
</dbReference>
<keyword evidence="9" id="KW-0067">ATP-binding</keyword>
<dbReference type="PANTHER" id="PTHR32309">
    <property type="entry name" value="TYROSINE-PROTEIN KINASE"/>
    <property type="match status" value="1"/>
</dbReference>
<evidence type="ECO:0000259" key="16">
    <source>
        <dbReference type="Pfam" id="PF13614"/>
    </source>
</evidence>
<dbReference type="STRING" id="1293439.WH87_08235"/>
<evidence type="ECO:0000256" key="13">
    <source>
        <dbReference type="ARBA" id="ARBA00053015"/>
    </source>
</evidence>
<dbReference type="InterPro" id="IPR025669">
    <property type="entry name" value="AAA_dom"/>
</dbReference>
<reference evidence="17 18" key="1">
    <citation type="submission" date="2015-03" db="EMBL/GenBank/DDBJ databases">
        <authorList>
            <person name="Lepp D."/>
            <person name="Hassan Y.I."/>
            <person name="Li X.-Z."/>
            <person name="Zhou T."/>
        </authorList>
    </citation>
    <scope>NUCLEOTIDE SEQUENCE [LARGE SCALE GENOMIC DNA]</scope>
    <source>
        <strain evidence="17 18">E84</strain>
    </source>
</reference>
<keyword evidence="4" id="KW-0997">Cell inner membrane</keyword>
<dbReference type="CDD" id="cd05387">
    <property type="entry name" value="BY-kinase"/>
    <property type="match status" value="1"/>
</dbReference>
<dbReference type="EMBL" id="LANJ01000012">
    <property type="protein sequence ID" value="KKC38858.1"/>
    <property type="molecule type" value="Genomic_DNA"/>
</dbReference>
<evidence type="ECO:0000256" key="7">
    <source>
        <dbReference type="ARBA" id="ARBA00022741"/>
    </source>
</evidence>
<gene>
    <name evidence="17" type="ORF">WH87_08235</name>
</gene>
<keyword evidence="18" id="KW-1185">Reference proteome</keyword>
<evidence type="ECO:0000256" key="14">
    <source>
        <dbReference type="SAM" id="Phobius"/>
    </source>
</evidence>
<evidence type="ECO:0000259" key="15">
    <source>
        <dbReference type="Pfam" id="PF02706"/>
    </source>
</evidence>
<evidence type="ECO:0000256" key="3">
    <source>
        <dbReference type="ARBA" id="ARBA00022475"/>
    </source>
</evidence>
<evidence type="ECO:0000256" key="9">
    <source>
        <dbReference type="ARBA" id="ARBA00022840"/>
    </source>
</evidence>
<evidence type="ECO:0000256" key="5">
    <source>
        <dbReference type="ARBA" id="ARBA00022679"/>
    </source>
</evidence>
<dbReference type="Pfam" id="PF13614">
    <property type="entry name" value="AAA_31"/>
    <property type="match status" value="1"/>
</dbReference>
<evidence type="ECO:0000256" key="12">
    <source>
        <dbReference type="ARBA" id="ARBA00023137"/>
    </source>
</evidence>
<evidence type="ECO:0000256" key="8">
    <source>
        <dbReference type="ARBA" id="ARBA00022777"/>
    </source>
</evidence>
<evidence type="ECO:0000256" key="11">
    <source>
        <dbReference type="ARBA" id="ARBA00023136"/>
    </source>
</evidence>
<dbReference type="InterPro" id="IPR050445">
    <property type="entry name" value="Bact_polysacc_biosynth/exp"/>
</dbReference>
<keyword evidence="8" id="KW-0418">Kinase</keyword>
<keyword evidence="11 14" id="KW-0472">Membrane</keyword>
<dbReference type="PANTHER" id="PTHR32309:SF31">
    <property type="entry name" value="CAPSULAR EXOPOLYSACCHARIDE FAMILY"/>
    <property type="match status" value="1"/>
</dbReference>
<evidence type="ECO:0000313" key="17">
    <source>
        <dbReference type="EMBL" id="KKC38858.1"/>
    </source>
</evidence>
<dbReference type="AlphaFoldDB" id="A0A0F5QDQ6"/>
<proteinExistence type="inferred from homology"/>